<protein>
    <recommendedName>
        <fullName evidence="5">Superoxide dismutase</fullName>
        <ecNumber evidence="5">1.15.1.1</ecNumber>
    </recommendedName>
</protein>
<dbReference type="EC" id="1.15.1.1" evidence="5"/>
<evidence type="ECO:0000259" key="6">
    <source>
        <dbReference type="Pfam" id="PF00081"/>
    </source>
</evidence>
<evidence type="ECO:0000313" key="8">
    <source>
        <dbReference type="EMBL" id="MFD1041155.1"/>
    </source>
</evidence>
<dbReference type="PRINTS" id="PR01703">
    <property type="entry name" value="MNSODISMTASE"/>
</dbReference>
<dbReference type="PIRSF" id="PIRSF000349">
    <property type="entry name" value="SODismutase"/>
    <property type="match status" value="1"/>
</dbReference>
<evidence type="ECO:0000259" key="7">
    <source>
        <dbReference type="Pfam" id="PF02777"/>
    </source>
</evidence>
<comment type="caution">
    <text evidence="8">The sequence shown here is derived from an EMBL/GenBank/DDBJ whole genome shotgun (WGS) entry which is preliminary data.</text>
</comment>
<comment type="function">
    <text evidence="5">Destroys radicals which are normally produced within the cells and which are toxic to biological systems.</text>
</comment>
<evidence type="ECO:0000256" key="2">
    <source>
        <dbReference type="ARBA" id="ARBA00022723"/>
    </source>
</evidence>
<dbReference type="Gene3D" id="3.55.40.20">
    <property type="entry name" value="Iron/manganese superoxide dismutase, C-terminal domain"/>
    <property type="match status" value="1"/>
</dbReference>
<proteinExistence type="inferred from homology"/>
<dbReference type="InterPro" id="IPR001189">
    <property type="entry name" value="Mn/Fe_SOD"/>
</dbReference>
<evidence type="ECO:0000256" key="1">
    <source>
        <dbReference type="ARBA" id="ARBA00008714"/>
    </source>
</evidence>
<dbReference type="InterPro" id="IPR019832">
    <property type="entry name" value="Mn/Fe_SOD_C"/>
</dbReference>
<comment type="catalytic activity">
    <reaction evidence="4 5">
        <text>2 superoxide + 2 H(+) = H2O2 + O2</text>
        <dbReference type="Rhea" id="RHEA:20696"/>
        <dbReference type="ChEBI" id="CHEBI:15378"/>
        <dbReference type="ChEBI" id="CHEBI:15379"/>
        <dbReference type="ChEBI" id="CHEBI:16240"/>
        <dbReference type="ChEBI" id="CHEBI:18421"/>
        <dbReference type="EC" id="1.15.1.1"/>
    </reaction>
</comment>
<feature type="domain" description="Manganese/iron superoxide dismutase C-terminal" evidence="7">
    <location>
        <begin position="90"/>
        <end position="189"/>
    </location>
</feature>
<dbReference type="Pfam" id="PF02777">
    <property type="entry name" value="Sod_Fe_C"/>
    <property type="match status" value="1"/>
</dbReference>
<dbReference type="PANTHER" id="PTHR42769:SF3">
    <property type="entry name" value="SUPEROXIDE DISMUTASE [FE] 2, CHLOROPLASTIC"/>
    <property type="match status" value="1"/>
</dbReference>
<comment type="similarity">
    <text evidence="1 5">Belongs to the iron/manganese superoxide dismutase family.</text>
</comment>
<feature type="domain" description="Manganese/iron superoxide dismutase N-terminal" evidence="6">
    <location>
        <begin position="4"/>
        <end position="82"/>
    </location>
</feature>
<dbReference type="EMBL" id="JBHTKN010000001">
    <property type="protein sequence ID" value="MFD1041155.1"/>
    <property type="molecule type" value="Genomic_DNA"/>
</dbReference>
<dbReference type="Gene3D" id="1.10.287.990">
    <property type="entry name" value="Fe,Mn superoxide dismutase (SOD) domain"/>
    <property type="match status" value="1"/>
</dbReference>
<gene>
    <name evidence="8" type="ORF">ACFQ2N_02160</name>
</gene>
<keyword evidence="3 5" id="KW-0560">Oxidoreductase</keyword>
<dbReference type="Pfam" id="PF00081">
    <property type="entry name" value="Sod_Fe_N"/>
    <property type="match status" value="1"/>
</dbReference>
<evidence type="ECO:0000313" key="9">
    <source>
        <dbReference type="Proteomes" id="UP001597033"/>
    </source>
</evidence>
<dbReference type="GO" id="GO:0004784">
    <property type="term" value="F:superoxide dismutase activity"/>
    <property type="evidence" value="ECO:0007669"/>
    <property type="project" value="UniProtKB-EC"/>
</dbReference>
<evidence type="ECO:0000256" key="3">
    <source>
        <dbReference type="ARBA" id="ARBA00023002"/>
    </source>
</evidence>
<keyword evidence="9" id="KW-1185">Reference proteome</keyword>
<name>A0ABW3LW66_9GAMM</name>
<reference evidence="9" key="1">
    <citation type="journal article" date="2019" name="Int. J. Syst. Evol. Microbiol.">
        <title>The Global Catalogue of Microorganisms (GCM) 10K type strain sequencing project: providing services to taxonomists for standard genome sequencing and annotation.</title>
        <authorList>
            <consortium name="The Broad Institute Genomics Platform"/>
            <consortium name="The Broad Institute Genome Sequencing Center for Infectious Disease"/>
            <person name="Wu L."/>
            <person name="Ma J."/>
        </authorList>
    </citation>
    <scope>NUCLEOTIDE SEQUENCE [LARGE SCALE GENOMIC DNA]</scope>
    <source>
        <strain evidence="9">CCUG 55854</strain>
    </source>
</reference>
<dbReference type="InterPro" id="IPR036324">
    <property type="entry name" value="Mn/Fe_SOD_N_sf"/>
</dbReference>
<keyword evidence="2 5" id="KW-0479">Metal-binding</keyword>
<sequence>MTIELPALPYPRNTLEPHLSAATLDEHHGSHHRGHVEATNRLLEGSGLEGLALEEIVRRARGRLADEAAQAWSHGFYWTCLSPRGGGDPAGPLAERLARQYGDFIRFREEFTRQALGLFGSGWVWLVQRPDGTPGIVATRGGGTPLTGSDTPLLACDVWEHAYYLDRQNARADYLEAFWKVVDWQAVGARLR</sequence>
<dbReference type="PANTHER" id="PTHR42769">
    <property type="entry name" value="SUPEROXIDE DISMUTASE"/>
    <property type="match status" value="1"/>
</dbReference>
<dbReference type="PROSITE" id="PS00088">
    <property type="entry name" value="SOD_MN"/>
    <property type="match status" value="1"/>
</dbReference>
<dbReference type="InterPro" id="IPR036314">
    <property type="entry name" value="SOD_C_sf"/>
</dbReference>
<dbReference type="SUPFAM" id="SSF46609">
    <property type="entry name" value="Fe,Mn superoxide dismutase (SOD), N-terminal domain"/>
    <property type="match status" value="1"/>
</dbReference>
<organism evidence="8 9">
    <name type="scientific">Pseudoxanthomonas kaohsiungensis</name>
    <dbReference type="NCBI Taxonomy" id="283923"/>
    <lineage>
        <taxon>Bacteria</taxon>
        <taxon>Pseudomonadati</taxon>
        <taxon>Pseudomonadota</taxon>
        <taxon>Gammaproteobacteria</taxon>
        <taxon>Lysobacterales</taxon>
        <taxon>Lysobacteraceae</taxon>
        <taxon>Pseudoxanthomonas</taxon>
    </lineage>
</organism>
<dbReference type="InterPro" id="IPR019831">
    <property type="entry name" value="Mn/Fe_SOD_N"/>
</dbReference>
<dbReference type="RefSeq" id="WP_162376797.1">
    <property type="nucleotide sequence ID" value="NZ_JBHTKN010000001.1"/>
</dbReference>
<dbReference type="InterPro" id="IPR019833">
    <property type="entry name" value="Mn/Fe_SOD_BS"/>
</dbReference>
<dbReference type="SUPFAM" id="SSF54719">
    <property type="entry name" value="Fe,Mn superoxide dismutase (SOD), C-terminal domain"/>
    <property type="match status" value="1"/>
</dbReference>
<evidence type="ECO:0000256" key="4">
    <source>
        <dbReference type="ARBA" id="ARBA00049204"/>
    </source>
</evidence>
<dbReference type="Proteomes" id="UP001597033">
    <property type="component" value="Unassembled WGS sequence"/>
</dbReference>
<accession>A0ABW3LW66</accession>
<evidence type="ECO:0000256" key="5">
    <source>
        <dbReference type="RuleBase" id="RU000414"/>
    </source>
</evidence>